<dbReference type="Gene3D" id="1.10.150.240">
    <property type="entry name" value="Putative phosphatase, domain 2"/>
    <property type="match status" value="1"/>
</dbReference>
<dbReference type="EC" id="3.1.3.23" evidence="1"/>
<gene>
    <name evidence="1" type="primary">yfbT</name>
    <name evidence="1" type="ORF">AULFYP135_01076</name>
</gene>
<reference evidence="1" key="1">
    <citation type="submission" date="2019-11" db="EMBL/GenBank/DDBJ databases">
        <authorList>
            <person name="Feng L."/>
        </authorList>
    </citation>
    <scope>NUCLEOTIDE SEQUENCE</scope>
    <source>
        <strain evidence="1">AundefinedLFYP135</strain>
    </source>
</reference>
<dbReference type="Gene3D" id="3.40.50.1000">
    <property type="entry name" value="HAD superfamily/HAD-like"/>
    <property type="match status" value="1"/>
</dbReference>
<protein>
    <submittedName>
        <fullName evidence="1">Sugar phosphatase YfbT</fullName>
        <ecNumber evidence="1">3.1.3.23</ecNumber>
    </submittedName>
</protein>
<dbReference type="GO" id="GO:0050308">
    <property type="term" value="F:sugar-phosphatase activity"/>
    <property type="evidence" value="ECO:0007669"/>
    <property type="project" value="UniProtKB-EC"/>
</dbReference>
<proteinExistence type="predicted"/>
<dbReference type="PANTHER" id="PTHR43434">
    <property type="entry name" value="PHOSPHOGLYCOLATE PHOSPHATASE"/>
    <property type="match status" value="1"/>
</dbReference>
<dbReference type="SFLD" id="SFLDG01129">
    <property type="entry name" value="C1.5:_HAD__Beta-PGM__Phosphata"/>
    <property type="match status" value="1"/>
</dbReference>
<dbReference type="InterPro" id="IPR023198">
    <property type="entry name" value="PGP-like_dom2"/>
</dbReference>
<dbReference type="InterPro" id="IPR041492">
    <property type="entry name" value="HAD_2"/>
</dbReference>
<dbReference type="InterPro" id="IPR036412">
    <property type="entry name" value="HAD-like_sf"/>
</dbReference>
<dbReference type="InterPro" id="IPR006439">
    <property type="entry name" value="HAD-SF_hydro_IA"/>
</dbReference>
<sequence length="223" mass="24672">MIQGLLFDLDGTLVDSNWVWKNIGRDFLIAQGKTPEEGLVGKFEEMSFTQSAEYMIREYGLSMTVGEVIAAVTQMAEDTYLTRVDLKPGASELLRRCKAAGYPMAVGTALDEGLARRLLERLGILDFFRGVYTCETLGFPKTDPAFYRRAVELLGCLPGETAVFEDAPHALKTAKEAGCRTVGVADPWGAPRRAEAEEYSDRFLQSLEELLDLQHGGEQLPPE</sequence>
<accession>A0A6N2STN0</accession>
<dbReference type="AlphaFoldDB" id="A0A6N2STN0"/>
<dbReference type="SFLD" id="SFLDS00003">
    <property type="entry name" value="Haloacid_Dehalogenase"/>
    <property type="match status" value="1"/>
</dbReference>
<dbReference type="GO" id="GO:0008967">
    <property type="term" value="F:phosphoglycolate phosphatase activity"/>
    <property type="evidence" value="ECO:0007669"/>
    <property type="project" value="TreeGrafter"/>
</dbReference>
<dbReference type="SUPFAM" id="SSF56784">
    <property type="entry name" value="HAD-like"/>
    <property type="match status" value="1"/>
</dbReference>
<dbReference type="PANTHER" id="PTHR43434:SF1">
    <property type="entry name" value="PHOSPHOGLYCOLATE PHOSPHATASE"/>
    <property type="match status" value="1"/>
</dbReference>
<name>A0A6N2STN0_9FIRM</name>
<dbReference type="EMBL" id="CACRSL010000003">
    <property type="protein sequence ID" value="VYS95938.1"/>
    <property type="molecule type" value="Genomic_DNA"/>
</dbReference>
<organism evidence="1">
    <name type="scientific">uncultured Anaerotruncus sp</name>
    <dbReference type="NCBI Taxonomy" id="905011"/>
    <lineage>
        <taxon>Bacteria</taxon>
        <taxon>Bacillati</taxon>
        <taxon>Bacillota</taxon>
        <taxon>Clostridia</taxon>
        <taxon>Eubacteriales</taxon>
        <taxon>Oscillospiraceae</taxon>
        <taxon>Anaerotruncus</taxon>
        <taxon>environmental samples</taxon>
    </lineage>
</organism>
<keyword evidence="1" id="KW-0378">Hydrolase</keyword>
<dbReference type="NCBIfam" id="TIGR01509">
    <property type="entry name" value="HAD-SF-IA-v3"/>
    <property type="match status" value="1"/>
</dbReference>
<dbReference type="Pfam" id="PF13419">
    <property type="entry name" value="HAD_2"/>
    <property type="match status" value="1"/>
</dbReference>
<dbReference type="InterPro" id="IPR050155">
    <property type="entry name" value="HAD-like_hydrolase_sf"/>
</dbReference>
<dbReference type="InterPro" id="IPR023214">
    <property type="entry name" value="HAD_sf"/>
</dbReference>
<dbReference type="CDD" id="cd07505">
    <property type="entry name" value="HAD_BPGM-like"/>
    <property type="match status" value="1"/>
</dbReference>
<dbReference type="GO" id="GO:0006281">
    <property type="term" value="P:DNA repair"/>
    <property type="evidence" value="ECO:0007669"/>
    <property type="project" value="TreeGrafter"/>
</dbReference>
<evidence type="ECO:0000313" key="1">
    <source>
        <dbReference type="EMBL" id="VYS95938.1"/>
    </source>
</evidence>